<dbReference type="PANTHER" id="PTHR46797:SF1">
    <property type="entry name" value="METHYLPHOSPHONATE SYNTHASE"/>
    <property type="match status" value="1"/>
</dbReference>
<dbReference type="PANTHER" id="PTHR46797">
    <property type="entry name" value="HTH-TYPE TRANSCRIPTIONAL REGULATOR"/>
    <property type="match status" value="1"/>
</dbReference>
<dbReference type="InterPro" id="IPR050807">
    <property type="entry name" value="TransReg_Diox_bact_type"/>
</dbReference>
<dbReference type="Proteomes" id="UP000183557">
    <property type="component" value="Unassembled WGS sequence"/>
</dbReference>
<dbReference type="Pfam" id="PF01381">
    <property type="entry name" value="HTH_3"/>
    <property type="match status" value="1"/>
</dbReference>
<accession>A0A1I3R2E5</accession>
<dbReference type="PROSITE" id="PS50943">
    <property type="entry name" value="HTH_CROC1"/>
    <property type="match status" value="1"/>
</dbReference>
<gene>
    <name evidence="3" type="ORF">SAMN04487936_10239</name>
</gene>
<evidence type="ECO:0000313" key="3">
    <source>
        <dbReference type="EMBL" id="SFJ39932.1"/>
    </source>
</evidence>
<evidence type="ECO:0000313" key="4">
    <source>
        <dbReference type="Proteomes" id="UP000183557"/>
    </source>
</evidence>
<dbReference type="OrthoDB" id="2168837at2"/>
<sequence length="125" mass="14584">MSIGNNIRKYRELKNFSKEELALKARIGVQTLESYESDERLPELDTVLKVSTVLDIPASELMETEEEDTTLIDQELRELIQEVGVKRTKLILRKTRDFSEQDVLKAMNLLYDLNQNTKEQEHTLD</sequence>
<protein>
    <submittedName>
        <fullName evidence="3">DNA-binding transcriptional regulator, XRE-family HTH domain</fullName>
    </submittedName>
</protein>
<dbReference type="GO" id="GO:0003700">
    <property type="term" value="F:DNA-binding transcription factor activity"/>
    <property type="evidence" value="ECO:0007669"/>
    <property type="project" value="TreeGrafter"/>
</dbReference>
<keyword evidence="1 3" id="KW-0238">DNA-binding</keyword>
<dbReference type="InterPro" id="IPR001387">
    <property type="entry name" value="Cro/C1-type_HTH"/>
</dbReference>
<dbReference type="AlphaFoldDB" id="A0A1I3R2E5"/>
<dbReference type="SUPFAM" id="SSF47413">
    <property type="entry name" value="lambda repressor-like DNA-binding domains"/>
    <property type="match status" value="1"/>
</dbReference>
<dbReference type="RefSeq" id="WP_075035159.1">
    <property type="nucleotide sequence ID" value="NZ_FOSB01000002.1"/>
</dbReference>
<dbReference type="Gene3D" id="1.10.260.40">
    <property type="entry name" value="lambda repressor-like DNA-binding domains"/>
    <property type="match status" value="1"/>
</dbReference>
<dbReference type="GO" id="GO:0003677">
    <property type="term" value="F:DNA binding"/>
    <property type="evidence" value="ECO:0007669"/>
    <property type="project" value="UniProtKB-KW"/>
</dbReference>
<dbReference type="CDD" id="cd00093">
    <property type="entry name" value="HTH_XRE"/>
    <property type="match status" value="1"/>
</dbReference>
<feature type="domain" description="HTH cro/C1-type" evidence="2">
    <location>
        <begin position="7"/>
        <end position="61"/>
    </location>
</feature>
<name>A0A1I3R2E5_HALDA</name>
<evidence type="ECO:0000259" key="2">
    <source>
        <dbReference type="PROSITE" id="PS50943"/>
    </source>
</evidence>
<dbReference type="GO" id="GO:0005829">
    <property type="term" value="C:cytosol"/>
    <property type="evidence" value="ECO:0007669"/>
    <property type="project" value="TreeGrafter"/>
</dbReference>
<evidence type="ECO:0000256" key="1">
    <source>
        <dbReference type="ARBA" id="ARBA00023125"/>
    </source>
</evidence>
<proteinExistence type="predicted"/>
<dbReference type="InterPro" id="IPR010982">
    <property type="entry name" value="Lambda_DNA-bd_dom_sf"/>
</dbReference>
<dbReference type="EMBL" id="FOSB01000002">
    <property type="protein sequence ID" value="SFJ39932.1"/>
    <property type="molecule type" value="Genomic_DNA"/>
</dbReference>
<reference evidence="4" key="1">
    <citation type="submission" date="2016-10" db="EMBL/GenBank/DDBJ databases">
        <authorList>
            <person name="Varghese N."/>
            <person name="Submissions S."/>
        </authorList>
    </citation>
    <scope>NUCLEOTIDE SEQUENCE [LARGE SCALE GENOMIC DNA]</scope>
    <source>
        <strain evidence="4">CGMCC 1.3704</strain>
    </source>
</reference>
<keyword evidence="4" id="KW-1185">Reference proteome</keyword>
<organism evidence="3 4">
    <name type="scientific">Halobacillus dabanensis</name>
    <dbReference type="NCBI Taxonomy" id="240302"/>
    <lineage>
        <taxon>Bacteria</taxon>
        <taxon>Bacillati</taxon>
        <taxon>Bacillota</taxon>
        <taxon>Bacilli</taxon>
        <taxon>Bacillales</taxon>
        <taxon>Bacillaceae</taxon>
        <taxon>Halobacillus</taxon>
    </lineage>
</organism>
<dbReference type="SMART" id="SM00530">
    <property type="entry name" value="HTH_XRE"/>
    <property type="match status" value="1"/>
</dbReference>